<name>A0AA40K8Z3_9PEZI</name>
<keyword evidence="1" id="KW-0479">Metal-binding</keyword>
<sequence>MLFSPTVISLVALLTSTASRKAWHRLTKSEKKAYIDAELCLMKKPATLGLPATKNRFEELQAIHQIPASITHGVGAFLPYHRLHMHAHERAMREECGYKGAQPYWDEPRDAGRFASSSVLDPVTGFGGNGAGALRCITNGPFARFVNSLGPGYRTSTPHCIHRIVNDTVSLMSGQAYVDECLALPNYLSFWPCLELAPHVGGHGGVGGLMTDPIASPGDPLFYLHHTWLDKLFWEWQARDLPARLADISGPNTPLPFGSTPPPSDSTPAGLPIFFPPLDTLPPLDSLIPPPDAPLPEGDPGNVTTLSHVLNMLGVIPSATIRDVMDIGGPLLCYEYV</sequence>
<dbReference type="AlphaFoldDB" id="A0AA40K8Z3"/>
<keyword evidence="6" id="KW-1185">Reference proteome</keyword>
<dbReference type="InterPro" id="IPR002227">
    <property type="entry name" value="Tyrosinase_Cu-bd"/>
</dbReference>
<evidence type="ECO:0000256" key="2">
    <source>
        <dbReference type="ARBA" id="ARBA00023008"/>
    </source>
</evidence>
<evidence type="ECO:0000256" key="3">
    <source>
        <dbReference type="SAM" id="SignalP"/>
    </source>
</evidence>
<organism evidence="5 6">
    <name type="scientific">Schizothecium vesticola</name>
    <dbReference type="NCBI Taxonomy" id="314040"/>
    <lineage>
        <taxon>Eukaryota</taxon>
        <taxon>Fungi</taxon>
        <taxon>Dikarya</taxon>
        <taxon>Ascomycota</taxon>
        <taxon>Pezizomycotina</taxon>
        <taxon>Sordariomycetes</taxon>
        <taxon>Sordariomycetidae</taxon>
        <taxon>Sordariales</taxon>
        <taxon>Schizotheciaceae</taxon>
        <taxon>Schizothecium</taxon>
    </lineage>
</organism>
<comment type="caution">
    <text evidence="5">The sequence shown here is derived from an EMBL/GenBank/DDBJ whole genome shotgun (WGS) entry which is preliminary data.</text>
</comment>
<dbReference type="PANTHER" id="PTHR11474:SF126">
    <property type="entry name" value="TYROSINASE-LIKE PROTEIN TYR-1-RELATED"/>
    <property type="match status" value="1"/>
</dbReference>
<evidence type="ECO:0000259" key="4">
    <source>
        <dbReference type="PROSITE" id="PS00498"/>
    </source>
</evidence>
<dbReference type="PANTHER" id="PTHR11474">
    <property type="entry name" value="TYROSINASE FAMILY MEMBER"/>
    <property type="match status" value="1"/>
</dbReference>
<dbReference type="GO" id="GO:0046872">
    <property type="term" value="F:metal ion binding"/>
    <property type="evidence" value="ECO:0007669"/>
    <property type="project" value="UniProtKB-KW"/>
</dbReference>
<dbReference type="PROSITE" id="PS00498">
    <property type="entry name" value="TYROSINASE_2"/>
    <property type="match status" value="1"/>
</dbReference>
<proteinExistence type="predicted"/>
<gene>
    <name evidence="5" type="ORF">B0T18DRAFT_479921</name>
</gene>
<reference evidence="5" key="1">
    <citation type="submission" date="2023-06" db="EMBL/GenBank/DDBJ databases">
        <title>Genome-scale phylogeny and comparative genomics of the fungal order Sordariales.</title>
        <authorList>
            <consortium name="Lawrence Berkeley National Laboratory"/>
            <person name="Hensen N."/>
            <person name="Bonometti L."/>
            <person name="Westerberg I."/>
            <person name="Brannstrom I.O."/>
            <person name="Guillou S."/>
            <person name="Cros-Aarteil S."/>
            <person name="Calhoun S."/>
            <person name="Haridas S."/>
            <person name="Kuo A."/>
            <person name="Mondo S."/>
            <person name="Pangilinan J."/>
            <person name="Riley R."/>
            <person name="LaButti K."/>
            <person name="Andreopoulos B."/>
            <person name="Lipzen A."/>
            <person name="Chen C."/>
            <person name="Yanf M."/>
            <person name="Daum C."/>
            <person name="Ng V."/>
            <person name="Clum A."/>
            <person name="Steindorff A."/>
            <person name="Ohm R."/>
            <person name="Martin F."/>
            <person name="Silar P."/>
            <person name="Natvig D."/>
            <person name="Lalanne C."/>
            <person name="Gautier V."/>
            <person name="Ament-velasquez S.L."/>
            <person name="Kruys A."/>
            <person name="Hutchinson M.I."/>
            <person name="Powell A.J."/>
            <person name="Barry K."/>
            <person name="Miller A.N."/>
            <person name="Grigoriev I.V."/>
            <person name="Debuchy R."/>
            <person name="Gladieux P."/>
            <person name="Thoren M.H."/>
            <person name="Johannesson H."/>
        </authorList>
    </citation>
    <scope>NUCLEOTIDE SEQUENCE</scope>
    <source>
        <strain evidence="5">SMH3187-1</strain>
    </source>
</reference>
<evidence type="ECO:0000313" key="5">
    <source>
        <dbReference type="EMBL" id="KAK0750180.1"/>
    </source>
</evidence>
<dbReference type="SUPFAM" id="SSF48056">
    <property type="entry name" value="Di-copper centre-containing domain"/>
    <property type="match status" value="1"/>
</dbReference>
<dbReference type="Gene3D" id="1.10.1280.10">
    <property type="entry name" value="Di-copper center containing domain from catechol oxidase"/>
    <property type="match status" value="1"/>
</dbReference>
<feature type="signal peptide" evidence="3">
    <location>
        <begin position="1"/>
        <end position="19"/>
    </location>
</feature>
<evidence type="ECO:0000313" key="6">
    <source>
        <dbReference type="Proteomes" id="UP001172155"/>
    </source>
</evidence>
<dbReference type="InterPro" id="IPR008922">
    <property type="entry name" value="Di-copper_centre_dom_sf"/>
</dbReference>
<dbReference type="Proteomes" id="UP001172155">
    <property type="component" value="Unassembled WGS sequence"/>
</dbReference>
<dbReference type="EMBL" id="JAUKUD010000003">
    <property type="protein sequence ID" value="KAK0750180.1"/>
    <property type="molecule type" value="Genomic_DNA"/>
</dbReference>
<feature type="chain" id="PRO_5041437612" description="Tyrosinase copper-binding domain-containing protein" evidence="3">
    <location>
        <begin position="20"/>
        <end position="337"/>
    </location>
</feature>
<dbReference type="PRINTS" id="PR00092">
    <property type="entry name" value="TYROSINASE"/>
</dbReference>
<feature type="domain" description="Tyrosinase copper-binding" evidence="4">
    <location>
        <begin position="219"/>
        <end position="230"/>
    </location>
</feature>
<evidence type="ECO:0000256" key="1">
    <source>
        <dbReference type="ARBA" id="ARBA00022723"/>
    </source>
</evidence>
<protein>
    <recommendedName>
        <fullName evidence="4">Tyrosinase copper-binding domain-containing protein</fullName>
    </recommendedName>
</protein>
<dbReference type="InterPro" id="IPR050316">
    <property type="entry name" value="Tyrosinase/Hemocyanin"/>
</dbReference>
<dbReference type="GO" id="GO:0016491">
    <property type="term" value="F:oxidoreductase activity"/>
    <property type="evidence" value="ECO:0007669"/>
    <property type="project" value="InterPro"/>
</dbReference>
<accession>A0AA40K8Z3</accession>
<keyword evidence="3" id="KW-0732">Signal</keyword>
<keyword evidence="2" id="KW-0186">Copper</keyword>
<dbReference type="Pfam" id="PF00264">
    <property type="entry name" value="Tyrosinase"/>
    <property type="match status" value="1"/>
</dbReference>